<reference evidence="1 2" key="1">
    <citation type="journal article" date="2020" name="Nat. Food">
        <title>A phased Vanilla planifolia genome enables genetic improvement of flavour and production.</title>
        <authorList>
            <person name="Hasing T."/>
            <person name="Tang H."/>
            <person name="Brym M."/>
            <person name="Khazi F."/>
            <person name="Huang T."/>
            <person name="Chambers A.H."/>
        </authorList>
    </citation>
    <scope>NUCLEOTIDE SEQUENCE [LARGE SCALE GENOMIC DNA]</scope>
    <source>
        <tissue evidence="1">Leaf</tissue>
    </source>
</reference>
<proteinExistence type="predicted"/>
<sequence length="66" mass="7548">MAGLTRDKGKFRSEWGRTEREKGKTWEAGLWLDCLELLCTVRTVAIDAWLGSGWLLSERGKYTVQS</sequence>
<dbReference type="Proteomes" id="UP000639772">
    <property type="component" value="Chromosome 10"/>
</dbReference>
<accession>A0A835Q423</accession>
<organism evidence="1 2">
    <name type="scientific">Vanilla planifolia</name>
    <name type="common">Vanilla</name>
    <dbReference type="NCBI Taxonomy" id="51239"/>
    <lineage>
        <taxon>Eukaryota</taxon>
        <taxon>Viridiplantae</taxon>
        <taxon>Streptophyta</taxon>
        <taxon>Embryophyta</taxon>
        <taxon>Tracheophyta</taxon>
        <taxon>Spermatophyta</taxon>
        <taxon>Magnoliopsida</taxon>
        <taxon>Liliopsida</taxon>
        <taxon>Asparagales</taxon>
        <taxon>Orchidaceae</taxon>
        <taxon>Vanilloideae</taxon>
        <taxon>Vanilleae</taxon>
        <taxon>Vanilla</taxon>
    </lineage>
</organism>
<gene>
    <name evidence="1" type="ORF">HPP92_020069</name>
</gene>
<name>A0A835Q423_VANPL</name>
<evidence type="ECO:0000313" key="1">
    <source>
        <dbReference type="EMBL" id="KAG0465905.1"/>
    </source>
</evidence>
<dbReference type="EMBL" id="JADCNM010000010">
    <property type="protein sequence ID" value="KAG0465905.1"/>
    <property type="molecule type" value="Genomic_DNA"/>
</dbReference>
<comment type="caution">
    <text evidence="1">The sequence shown here is derived from an EMBL/GenBank/DDBJ whole genome shotgun (WGS) entry which is preliminary data.</text>
</comment>
<evidence type="ECO:0000313" key="2">
    <source>
        <dbReference type="Proteomes" id="UP000639772"/>
    </source>
</evidence>
<dbReference type="AlphaFoldDB" id="A0A835Q423"/>
<protein>
    <submittedName>
        <fullName evidence="1">Uncharacterized protein</fullName>
    </submittedName>
</protein>